<feature type="domain" description="Fucosyltransferase N-terminal" evidence="13">
    <location>
        <begin position="28"/>
        <end position="150"/>
    </location>
</feature>
<keyword evidence="10" id="KW-0325">Glycoprotein</keyword>
<keyword evidence="7" id="KW-0735">Signal-anchor</keyword>
<organism evidence="14 15">
    <name type="scientific">Dunaliella salina</name>
    <name type="common">Green alga</name>
    <name type="synonym">Protococcus salinus</name>
    <dbReference type="NCBI Taxonomy" id="3046"/>
    <lineage>
        <taxon>Eukaryota</taxon>
        <taxon>Viridiplantae</taxon>
        <taxon>Chlorophyta</taxon>
        <taxon>core chlorophytes</taxon>
        <taxon>Chlorophyceae</taxon>
        <taxon>CS clade</taxon>
        <taxon>Chlamydomonadales</taxon>
        <taxon>Dunaliellaceae</taxon>
        <taxon>Dunaliella</taxon>
    </lineage>
</organism>
<evidence type="ECO:0000256" key="11">
    <source>
        <dbReference type="RuleBase" id="RU003832"/>
    </source>
</evidence>
<dbReference type="Pfam" id="PF00852">
    <property type="entry name" value="Glyco_transf_10"/>
    <property type="match status" value="1"/>
</dbReference>
<keyword evidence="15" id="KW-1185">Reference proteome</keyword>
<evidence type="ECO:0000256" key="7">
    <source>
        <dbReference type="ARBA" id="ARBA00022968"/>
    </source>
</evidence>
<dbReference type="PANTHER" id="PTHR11929">
    <property type="entry name" value="ALPHA- 1,3 -FUCOSYLTRANSFERASE"/>
    <property type="match status" value="1"/>
</dbReference>
<evidence type="ECO:0000256" key="5">
    <source>
        <dbReference type="ARBA" id="ARBA00022679"/>
    </source>
</evidence>
<evidence type="ECO:0000259" key="12">
    <source>
        <dbReference type="Pfam" id="PF00852"/>
    </source>
</evidence>
<dbReference type="PANTHER" id="PTHR11929:SF194">
    <property type="entry name" value="ALPHA-(1,3)-FUCOSYLTRANSFERASE 10"/>
    <property type="match status" value="1"/>
</dbReference>
<evidence type="ECO:0000256" key="3">
    <source>
        <dbReference type="ARBA" id="ARBA00008919"/>
    </source>
</evidence>
<dbReference type="SUPFAM" id="SSF53756">
    <property type="entry name" value="UDP-Glycosyltransferase/glycogen phosphorylase"/>
    <property type="match status" value="1"/>
</dbReference>
<name>A0ABQ7FW34_DUNSA</name>
<comment type="subcellular location">
    <subcellularLocation>
        <location evidence="11">Golgi apparatus</location>
        <location evidence="11">Golgi stack membrane</location>
        <topology evidence="11">Single-pass type II membrane protein</topology>
    </subcellularLocation>
    <subcellularLocation>
        <location evidence="1">Membrane</location>
        <topology evidence="1">Single-pass membrane protein</topology>
    </subcellularLocation>
</comment>
<keyword evidence="6 11" id="KW-0812">Transmembrane</keyword>
<evidence type="ECO:0000259" key="13">
    <source>
        <dbReference type="Pfam" id="PF17039"/>
    </source>
</evidence>
<dbReference type="Pfam" id="PF17039">
    <property type="entry name" value="Glyco_tran_10_N"/>
    <property type="match status" value="1"/>
</dbReference>
<dbReference type="EC" id="2.4.1.-" evidence="11"/>
<dbReference type="InterPro" id="IPR001503">
    <property type="entry name" value="Glyco_trans_10"/>
</dbReference>
<reference evidence="14" key="1">
    <citation type="submission" date="2017-08" db="EMBL/GenBank/DDBJ databases">
        <authorList>
            <person name="Polle J.E."/>
            <person name="Barry K."/>
            <person name="Cushman J."/>
            <person name="Schmutz J."/>
            <person name="Tran D."/>
            <person name="Hathwaick L.T."/>
            <person name="Yim W.C."/>
            <person name="Jenkins J."/>
            <person name="Mckie-Krisberg Z.M."/>
            <person name="Prochnik S."/>
            <person name="Lindquist E."/>
            <person name="Dockter R.B."/>
            <person name="Adam C."/>
            <person name="Molina H."/>
            <person name="Bunkerborg J."/>
            <person name="Jin E."/>
            <person name="Buchheim M."/>
            <person name="Magnuson J."/>
        </authorList>
    </citation>
    <scope>NUCLEOTIDE SEQUENCE</scope>
    <source>
        <strain evidence="14">CCAP 19/18</strain>
    </source>
</reference>
<dbReference type="Gene3D" id="3.40.50.11660">
    <property type="entry name" value="Glycosyl transferase family 10, C-terminal domain"/>
    <property type="match status" value="1"/>
</dbReference>
<dbReference type="InterPro" id="IPR055270">
    <property type="entry name" value="Glyco_tran_10_C"/>
</dbReference>
<sequence length="390" mass="44648">MSSSFARTPMLLLCVRANNLRCLLKSPIVVVYWTPWFGKQRRGNDSEFFKKFSPSNCPVNDILLDGDEHEILPWCIYTHNQQRARNASALVFHAPSLSLSGLPKRNNEQAWVIESMESAAYYSSLTQHSIMRLFNYSMTYRLDSDFPLTYARPFSIVQQISSPLPSGTFTQRKSLTRGEAPILWLASNCRAKNGRSSYVEELRKYIPVDCLGGCLLNGPKTPRHKTGEVLKSYKFYLSFENSNCKDYVTEKLFRPLKAGVIPIVSGPPGKHGDGYKHFAPTNKSFIFPDAYPHPKLLAEHLRHVESNETEWMSYMSYRGAEGYKHFSRDFLSVWGKEQYDWGHCGLCRQLLRIKKHQLMSKERLLPKVVGPDTSCMPPGSLRQLAFRNIS</sequence>
<evidence type="ECO:0000313" key="15">
    <source>
        <dbReference type="Proteomes" id="UP000815325"/>
    </source>
</evidence>
<evidence type="ECO:0000313" key="14">
    <source>
        <dbReference type="EMBL" id="KAF5826593.1"/>
    </source>
</evidence>
<proteinExistence type="inferred from homology"/>
<evidence type="ECO:0000256" key="10">
    <source>
        <dbReference type="ARBA" id="ARBA00023180"/>
    </source>
</evidence>
<dbReference type="GO" id="GO:0016740">
    <property type="term" value="F:transferase activity"/>
    <property type="evidence" value="ECO:0007669"/>
    <property type="project" value="UniProtKB-KW"/>
</dbReference>
<keyword evidence="8" id="KW-1133">Transmembrane helix</keyword>
<keyword evidence="9" id="KW-0472">Membrane</keyword>
<dbReference type="InterPro" id="IPR038577">
    <property type="entry name" value="GT10-like_C_sf"/>
</dbReference>
<dbReference type="Proteomes" id="UP000815325">
    <property type="component" value="Unassembled WGS sequence"/>
</dbReference>
<evidence type="ECO:0000256" key="6">
    <source>
        <dbReference type="ARBA" id="ARBA00022692"/>
    </source>
</evidence>
<comment type="pathway">
    <text evidence="2">Protein modification; protein glycosylation.</text>
</comment>
<evidence type="ECO:0000256" key="8">
    <source>
        <dbReference type="ARBA" id="ARBA00022989"/>
    </source>
</evidence>
<evidence type="ECO:0000256" key="2">
    <source>
        <dbReference type="ARBA" id="ARBA00004922"/>
    </source>
</evidence>
<evidence type="ECO:0000256" key="1">
    <source>
        <dbReference type="ARBA" id="ARBA00004167"/>
    </source>
</evidence>
<gene>
    <name evidence="14" type="ORF">DUNSADRAFT_2590</name>
</gene>
<dbReference type="EMBL" id="MU070821">
    <property type="protein sequence ID" value="KAF5826593.1"/>
    <property type="molecule type" value="Genomic_DNA"/>
</dbReference>
<comment type="caution">
    <text evidence="14">The sequence shown here is derived from an EMBL/GenBank/DDBJ whole genome shotgun (WGS) entry which is preliminary data.</text>
</comment>
<protein>
    <recommendedName>
        <fullName evidence="11">Fucosyltransferase</fullName>
        <ecNumber evidence="11">2.4.1.-</ecNumber>
    </recommendedName>
</protein>
<keyword evidence="4 11" id="KW-0328">Glycosyltransferase</keyword>
<keyword evidence="5 11" id="KW-0808">Transferase</keyword>
<evidence type="ECO:0000256" key="4">
    <source>
        <dbReference type="ARBA" id="ARBA00022676"/>
    </source>
</evidence>
<dbReference type="InterPro" id="IPR031481">
    <property type="entry name" value="Glyco_tran_10_N"/>
</dbReference>
<keyword evidence="11" id="KW-0333">Golgi apparatus</keyword>
<accession>A0ABQ7FW34</accession>
<feature type="domain" description="Fucosyltransferase C-terminal" evidence="12">
    <location>
        <begin position="181"/>
        <end position="356"/>
    </location>
</feature>
<evidence type="ECO:0000256" key="9">
    <source>
        <dbReference type="ARBA" id="ARBA00023136"/>
    </source>
</evidence>
<comment type="similarity">
    <text evidence="3 11">Belongs to the glycosyltransferase 10 family.</text>
</comment>